<proteinExistence type="predicted"/>
<gene>
    <name evidence="3" type="ORF">TeGR_g8935</name>
</gene>
<sequence length="268" mass="28093">MGSVFSSSCNYGSGWNKNNACPPGYSVSEDCGFWSDDIRCVAPTSVSPTAVPVTGRYTKQGSCTSDTTSPTSGGATPPNAGSCGNDQTVSTRYDQCCDWGMGSCSLYGWKQTRTCAERGGEVVFDVWGPMGCADKANGIGTRGAEAMKWCKSGGSENSCWLPYSMDETGDCFAYDLNGAGQWVVNQAQTWRANAQKGGSNQPLAGTGPLNGNMVSNSVSFHTVHGGNIAGVTVGAAACLAIFNRKRVMKKAVPKDKLKKPTTEMSTSV</sequence>
<feature type="compositionally biased region" description="Low complexity" evidence="1">
    <location>
        <begin position="61"/>
        <end position="78"/>
    </location>
</feature>
<name>A0ABQ6M3Y6_9STRA</name>
<evidence type="ECO:0000313" key="4">
    <source>
        <dbReference type="Proteomes" id="UP001165060"/>
    </source>
</evidence>
<dbReference type="EMBL" id="BRYB01002404">
    <property type="protein sequence ID" value="GMI19078.1"/>
    <property type="molecule type" value="Genomic_DNA"/>
</dbReference>
<evidence type="ECO:0000313" key="3">
    <source>
        <dbReference type="EMBL" id="GMI19078.1"/>
    </source>
</evidence>
<protein>
    <submittedName>
        <fullName evidence="3">Uncharacterized protein</fullName>
    </submittedName>
</protein>
<organism evidence="3 4">
    <name type="scientific">Tetraparma gracilis</name>
    <dbReference type="NCBI Taxonomy" id="2962635"/>
    <lineage>
        <taxon>Eukaryota</taxon>
        <taxon>Sar</taxon>
        <taxon>Stramenopiles</taxon>
        <taxon>Ochrophyta</taxon>
        <taxon>Bolidophyceae</taxon>
        <taxon>Parmales</taxon>
        <taxon>Triparmaceae</taxon>
        <taxon>Tetraparma</taxon>
    </lineage>
</organism>
<accession>A0ABQ6M3Y6</accession>
<keyword evidence="4" id="KW-1185">Reference proteome</keyword>
<feature type="region of interest" description="Disordered" evidence="1">
    <location>
        <begin position="58"/>
        <end position="84"/>
    </location>
</feature>
<evidence type="ECO:0000256" key="1">
    <source>
        <dbReference type="SAM" id="MobiDB-lite"/>
    </source>
</evidence>
<keyword evidence="2" id="KW-1133">Transmembrane helix</keyword>
<feature type="transmembrane region" description="Helical" evidence="2">
    <location>
        <begin position="223"/>
        <end position="242"/>
    </location>
</feature>
<comment type="caution">
    <text evidence="3">The sequence shown here is derived from an EMBL/GenBank/DDBJ whole genome shotgun (WGS) entry which is preliminary data.</text>
</comment>
<keyword evidence="2" id="KW-0472">Membrane</keyword>
<reference evidence="3 4" key="1">
    <citation type="journal article" date="2023" name="Commun. Biol.">
        <title>Genome analysis of Parmales, the sister group of diatoms, reveals the evolutionary specialization of diatoms from phago-mixotrophs to photoautotrophs.</title>
        <authorList>
            <person name="Ban H."/>
            <person name="Sato S."/>
            <person name="Yoshikawa S."/>
            <person name="Yamada K."/>
            <person name="Nakamura Y."/>
            <person name="Ichinomiya M."/>
            <person name="Sato N."/>
            <person name="Blanc-Mathieu R."/>
            <person name="Endo H."/>
            <person name="Kuwata A."/>
            <person name="Ogata H."/>
        </authorList>
    </citation>
    <scope>NUCLEOTIDE SEQUENCE [LARGE SCALE GENOMIC DNA]</scope>
</reference>
<evidence type="ECO:0000256" key="2">
    <source>
        <dbReference type="SAM" id="Phobius"/>
    </source>
</evidence>
<dbReference type="Proteomes" id="UP001165060">
    <property type="component" value="Unassembled WGS sequence"/>
</dbReference>
<keyword evidence="2" id="KW-0812">Transmembrane</keyword>